<accession>A0A5M3YPD3</accession>
<organism evidence="1 2">
    <name type="scientific">Aspergillus terreus</name>
    <dbReference type="NCBI Taxonomy" id="33178"/>
    <lineage>
        <taxon>Eukaryota</taxon>
        <taxon>Fungi</taxon>
        <taxon>Dikarya</taxon>
        <taxon>Ascomycota</taxon>
        <taxon>Pezizomycotina</taxon>
        <taxon>Eurotiomycetes</taxon>
        <taxon>Eurotiomycetidae</taxon>
        <taxon>Eurotiales</taxon>
        <taxon>Aspergillaceae</taxon>
        <taxon>Aspergillus</taxon>
        <taxon>Aspergillus subgen. Circumdati</taxon>
    </lineage>
</organism>
<comment type="caution">
    <text evidence="1">The sequence shown here is derived from an EMBL/GenBank/DDBJ whole genome shotgun (WGS) entry which is preliminary data.</text>
</comment>
<dbReference type="AlphaFoldDB" id="A0A5M3YPD3"/>
<name>A0A5M3YPD3_ASPTE</name>
<dbReference type="OrthoDB" id="4221763at2759"/>
<reference evidence="1 2" key="1">
    <citation type="submission" date="2020-01" db="EMBL/GenBank/DDBJ databases">
        <title>Aspergillus terreus IFO 6365 whole genome shotgun sequence.</title>
        <authorList>
            <person name="Kanamasa S."/>
            <person name="Takahashi H."/>
        </authorList>
    </citation>
    <scope>NUCLEOTIDE SEQUENCE [LARGE SCALE GENOMIC DNA]</scope>
    <source>
        <strain evidence="1 2">IFO 6365</strain>
    </source>
</reference>
<sequence length="80" mass="9025">MSAPQILQSLSQLGSSVGQYSRQQANTWRNRLLTTDKSRRRAQIVQTSFSVHRPVWIAAGGGAYTTMAAVFLTLRYLRRL</sequence>
<proteinExistence type="predicted"/>
<protein>
    <submittedName>
        <fullName evidence="1">Similar to An13g02730</fullName>
    </submittedName>
</protein>
<evidence type="ECO:0000313" key="1">
    <source>
        <dbReference type="EMBL" id="GFF15277.1"/>
    </source>
</evidence>
<evidence type="ECO:0000313" key="2">
    <source>
        <dbReference type="Proteomes" id="UP000452235"/>
    </source>
</evidence>
<keyword evidence="2" id="KW-1185">Reference proteome</keyword>
<dbReference type="EMBL" id="BLJY01000004">
    <property type="protein sequence ID" value="GFF15277.1"/>
    <property type="molecule type" value="Genomic_DNA"/>
</dbReference>
<dbReference type="Proteomes" id="UP000452235">
    <property type="component" value="Unassembled WGS sequence"/>
</dbReference>
<gene>
    <name evidence="1" type="ORF">ATEIFO6365_0004039600</name>
</gene>